<sequence length="76" mass="8676">MSKLIKAFTDLIEGNSKASHKKAKEAETFKKSEFKKLIQQEVPPVKVQRTSSNKYKHIKNSLDADTELMDDKDIVP</sequence>
<dbReference type="AlphaFoldDB" id="A0A9Q1AS47"/>
<comment type="caution">
    <text evidence="1">The sequence shown here is derived from an EMBL/GenBank/DDBJ whole genome shotgun (WGS) entry which is preliminary data.</text>
</comment>
<name>A0A9Q1AS47_9SAUR</name>
<evidence type="ECO:0000313" key="1">
    <source>
        <dbReference type="EMBL" id="KAJ7307280.1"/>
    </source>
</evidence>
<proteinExistence type="predicted"/>
<dbReference type="Proteomes" id="UP001142489">
    <property type="component" value="Unassembled WGS sequence"/>
</dbReference>
<evidence type="ECO:0000313" key="2">
    <source>
        <dbReference type="Proteomes" id="UP001142489"/>
    </source>
</evidence>
<dbReference type="EMBL" id="JAPFRF010000019">
    <property type="protein sequence ID" value="KAJ7307280.1"/>
    <property type="molecule type" value="Genomic_DNA"/>
</dbReference>
<gene>
    <name evidence="1" type="ORF">JRQ81_009283</name>
</gene>
<dbReference type="OrthoDB" id="9113758at2759"/>
<reference evidence="1" key="1">
    <citation type="journal article" date="2023" name="DNA Res.">
        <title>Chromosome-level genome assembly of Phrynocephalus forsythii using third-generation DNA sequencing and Hi-C analysis.</title>
        <authorList>
            <person name="Qi Y."/>
            <person name="Zhao W."/>
            <person name="Zhao Y."/>
            <person name="Niu C."/>
            <person name="Cao S."/>
            <person name="Zhang Y."/>
        </authorList>
    </citation>
    <scope>NUCLEOTIDE SEQUENCE</scope>
    <source>
        <tissue evidence="1">Muscle</tissue>
    </source>
</reference>
<accession>A0A9Q1AS47</accession>
<keyword evidence="2" id="KW-1185">Reference proteome</keyword>
<organism evidence="1 2">
    <name type="scientific">Phrynocephalus forsythii</name>
    <dbReference type="NCBI Taxonomy" id="171643"/>
    <lineage>
        <taxon>Eukaryota</taxon>
        <taxon>Metazoa</taxon>
        <taxon>Chordata</taxon>
        <taxon>Craniata</taxon>
        <taxon>Vertebrata</taxon>
        <taxon>Euteleostomi</taxon>
        <taxon>Lepidosauria</taxon>
        <taxon>Squamata</taxon>
        <taxon>Bifurcata</taxon>
        <taxon>Unidentata</taxon>
        <taxon>Episquamata</taxon>
        <taxon>Toxicofera</taxon>
        <taxon>Iguania</taxon>
        <taxon>Acrodonta</taxon>
        <taxon>Agamidae</taxon>
        <taxon>Agaminae</taxon>
        <taxon>Phrynocephalus</taxon>
    </lineage>
</organism>
<protein>
    <submittedName>
        <fullName evidence="1">Uncharacterized protein</fullName>
    </submittedName>
</protein>